<evidence type="ECO:0000313" key="2">
    <source>
        <dbReference type="EMBL" id="ALS75735.1"/>
    </source>
</evidence>
<evidence type="ECO:0000313" key="3">
    <source>
        <dbReference type="Proteomes" id="UP000067683"/>
    </source>
</evidence>
<dbReference type="EMBL" id="CP013659">
    <property type="protein sequence ID" value="ALS75735.1"/>
    <property type="molecule type" value="Genomic_DNA"/>
</dbReference>
<keyword evidence="1" id="KW-0472">Membrane</keyword>
<keyword evidence="1" id="KW-0812">Transmembrane</keyword>
<proteinExistence type="predicted"/>
<keyword evidence="3" id="KW-1185">Reference proteome</keyword>
<sequence length="80" mass="8865">MAHCTNCGVKWKAKDVWKLGVAKDGKNCPSCGARQYISFNNGGFLMALGYVSGTIGLLLIVLFPYYIRLSNQKDKELYGE</sequence>
<evidence type="ECO:0000256" key="1">
    <source>
        <dbReference type="SAM" id="Phobius"/>
    </source>
</evidence>
<organism evidence="2 3">
    <name type="scientific">Planococcus rifietoensis</name>
    <dbReference type="NCBI Taxonomy" id="200991"/>
    <lineage>
        <taxon>Bacteria</taxon>
        <taxon>Bacillati</taxon>
        <taxon>Bacillota</taxon>
        <taxon>Bacilli</taxon>
        <taxon>Bacillales</taxon>
        <taxon>Caryophanaceae</taxon>
        <taxon>Planococcus</taxon>
    </lineage>
</organism>
<accession>A0A0U2PC86</accession>
<dbReference type="RefSeq" id="WP_058382438.1">
    <property type="nucleotide sequence ID" value="NZ_CP013659.2"/>
</dbReference>
<dbReference type="OrthoDB" id="2418141at2"/>
<keyword evidence="1" id="KW-1133">Transmembrane helix</keyword>
<evidence type="ECO:0008006" key="4">
    <source>
        <dbReference type="Google" id="ProtNLM"/>
    </source>
</evidence>
<protein>
    <recommendedName>
        <fullName evidence="4">CXXC-20-CXXC protein</fullName>
    </recommendedName>
</protein>
<gene>
    <name evidence="2" type="ORF">AUC31_11240</name>
</gene>
<feature type="transmembrane region" description="Helical" evidence="1">
    <location>
        <begin position="44"/>
        <end position="67"/>
    </location>
</feature>
<name>A0A0U2PC86_9BACL</name>
<dbReference type="Proteomes" id="UP000067683">
    <property type="component" value="Chromosome"/>
</dbReference>
<dbReference type="KEGG" id="prt:AUC31_11240"/>
<dbReference type="STRING" id="200991.AUC31_11240"/>
<reference evidence="2" key="1">
    <citation type="submission" date="2016-01" db="EMBL/GenBank/DDBJ databases">
        <title>Complete genome of Planococcus rifietoensis type strain M8.</title>
        <authorList>
            <person name="See-Too W.S."/>
        </authorList>
    </citation>
    <scope>NUCLEOTIDE SEQUENCE [LARGE SCALE GENOMIC DNA]</scope>
    <source>
        <strain evidence="2">M8</strain>
    </source>
</reference>
<dbReference type="AlphaFoldDB" id="A0A0U2PC86"/>